<evidence type="ECO:0000313" key="3">
    <source>
        <dbReference type="Proteomes" id="UP001066276"/>
    </source>
</evidence>
<protein>
    <submittedName>
        <fullName evidence="2">Uncharacterized protein</fullName>
    </submittedName>
</protein>
<evidence type="ECO:0000256" key="1">
    <source>
        <dbReference type="SAM" id="MobiDB-lite"/>
    </source>
</evidence>
<name>A0AAV7TG11_PLEWA</name>
<gene>
    <name evidence="2" type="ORF">NDU88_000636</name>
</gene>
<comment type="caution">
    <text evidence="2">The sequence shown here is derived from an EMBL/GenBank/DDBJ whole genome shotgun (WGS) entry which is preliminary data.</text>
</comment>
<sequence>MSPNKWLAAVCGSADRSWVRPGQNPPGRSQPKVGRFLIQEKEVGPCRGPAQWTGNLRGGLGKGPDSWDPPETGTVSRRSRPKLDWRRGWSTRRGTGRNLVVCNLPGSGGRRSRQSQRRAGVPSRAGAGVEALAKWRPELVAVSSRQRMAACRRDQGHS</sequence>
<feature type="region of interest" description="Disordered" evidence="1">
    <location>
        <begin position="41"/>
        <end position="127"/>
    </location>
</feature>
<keyword evidence="3" id="KW-1185">Reference proteome</keyword>
<proteinExistence type="predicted"/>
<dbReference type="AlphaFoldDB" id="A0AAV7TG11"/>
<dbReference type="EMBL" id="JANPWB010000006">
    <property type="protein sequence ID" value="KAJ1175348.1"/>
    <property type="molecule type" value="Genomic_DNA"/>
</dbReference>
<organism evidence="2 3">
    <name type="scientific">Pleurodeles waltl</name>
    <name type="common">Iberian ribbed newt</name>
    <dbReference type="NCBI Taxonomy" id="8319"/>
    <lineage>
        <taxon>Eukaryota</taxon>
        <taxon>Metazoa</taxon>
        <taxon>Chordata</taxon>
        <taxon>Craniata</taxon>
        <taxon>Vertebrata</taxon>
        <taxon>Euteleostomi</taxon>
        <taxon>Amphibia</taxon>
        <taxon>Batrachia</taxon>
        <taxon>Caudata</taxon>
        <taxon>Salamandroidea</taxon>
        <taxon>Salamandridae</taxon>
        <taxon>Pleurodelinae</taxon>
        <taxon>Pleurodeles</taxon>
    </lineage>
</organism>
<reference evidence="2" key="1">
    <citation type="journal article" date="2022" name="bioRxiv">
        <title>Sequencing and chromosome-scale assembly of the giantPleurodeles waltlgenome.</title>
        <authorList>
            <person name="Brown T."/>
            <person name="Elewa A."/>
            <person name="Iarovenko S."/>
            <person name="Subramanian E."/>
            <person name="Araus A.J."/>
            <person name="Petzold A."/>
            <person name="Susuki M."/>
            <person name="Suzuki K.-i.T."/>
            <person name="Hayashi T."/>
            <person name="Toyoda A."/>
            <person name="Oliveira C."/>
            <person name="Osipova E."/>
            <person name="Leigh N.D."/>
            <person name="Simon A."/>
            <person name="Yun M.H."/>
        </authorList>
    </citation>
    <scope>NUCLEOTIDE SEQUENCE</scope>
    <source>
        <strain evidence="2">20211129_DDA</strain>
        <tissue evidence="2">Liver</tissue>
    </source>
</reference>
<accession>A0AAV7TG11</accession>
<evidence type="ECO:0000313" key="2">
    <source>
        <dbReference type="EMBL" id="KAJ1175348.1"/>
    </source>
</evidence>
<dbReference type="Proteomes" id="UP001066276">
    <property type="component" value="Chromosome 3_2"/>
</dbReference>